<dbReference type="OrthoDB" id="9758917at2"/>
<evidence type="ECO:0000313" key="8">
    <source>
        <dbReference type="Proteomes" id="UP000000503"/>
    </source>
</evidence>
<proteinExistence type="inferred from homology"/>
<keyword evidence="5" id="KW-0812">Transmembrane</keyword>
<keyword evidence="5" id="KW-1133">Transmembrane helix</keyword>
<evidence type="ECO:0000256" key="1">
    <source>
        <dbReference type="ARBA" id="ARBA00010541"/>
    </source>
</evidence>
<dbReference type="Proteomes" id="UP000000503">
    <property type="component" value="Chromosome"/>
</dbReference>
<dbReference type="SUPFAM" id="SSF50156">
    <property type="entry name" value="PDZ domain-like"/>
    <property type="match status" value="1"/>
</dbReference>
<dbReference type="InterPro" id="IPR001478">
    <property type="entry name" value="PDZ"/>
</dbReference>
<dbReference type="GO" id="GO:0004252">
    <property type="term" value="F:serine-type endopeptidase activity"/>
    <property type="evidence" value="ECO:0007669"/>
    <property type="project" value="InterPro"/>
</dbReference>
<dbReference type="InterPro" id="IPR051201">
    <property type="entry name" value="Chloro_Bact_Ser_Proteases"/>
</dbReference>
<dbReference type="Gene3D" id="2.40.10.120">
    <property type="match status" value="1"/>
</dbReference>
<evidence type="ECO:0000256" key="2">
    <source>
        <dbReference type="ARBA" id="ARBA00022670"/>
    </source>
</evidence>
<dbReference type="EMBL" id="CP002868">
    <property type="protein sequence ID" value="AEJ18838.1"/>
    <property type="molecule type" value="Genomic_DNA"/>
</dbReference>
<evidence type="ECO:0000313" key="7">
    <source>
        <dbReference type="EMBL" id="AEJ18838.1"/>
    </source>
</evidence>
<dbReference type="PRINTS" id="PR00834">
    <property type="entry name" value="PROTEASES2C"/>
</dbReference>
<accession>F8EX95</accession>
<dbReference type="eggNOG" id="COG0265">
    <property type="taxonomic scope" value="Bacteria"/>
</dbReference>
<evidence type="ECO:0000259" key="6">
    <source>
        <dbReference type="Pfam" id="PF13180"/>
    </source>
</evidence>
<keyword evidence="5" id="KW-0472">Membrane</keyword>
<comment type="similarity">
    <text evidence="1">Belongs to the peptidase S1C family.</text>
</comment>
<keyword evidence="3" id="KW-0378">Hydrolase</keyword>
<dbReference type="AlphaFoldDB" id="F8EX95"/>
<feature type="transmembrane region" description="Helical" evidence="5">
    <location>
        <begin position="9"/>
        <end position="30"/>
    </location>
</feature>
<dbReference type="SUPFAM" id="SSF50494">
    <property type="entry name" value="Trypsin-like serine proteases"/>
    <property type="match status" value="1"/>
</dbReference>
<dbReference type="HOGENOM" id="CLU_020120_2_0_12"/>
<dbReference type="KEGG" id="scd:Spica_0684"/>
<feature type="domain" description="PDZ" evidence="6">
    <location>
        <begin position="325"/>
        <end position="409"/>
    </location>
</feature>
<protein>
    <submittedName>
        <fullName evidence="7">Peptidase S1 and S6 chymotrypsin/Hap</fullName>
    </submittedName>
</protein>
<dbReference type="InterPro" id="IPR001940">
    <property type="entry name" value="Peptidase_S1C"/>
</dbReference>
<evidence type="ECO:0000256" key="4">
    <source>
        <dbReference type="ARBA" id="ARBA00022825"/>
    </source>
</evidence>
<name>F8EX95_GRAC1</name>
<dbReference type="InterPro" id="IPR036034">
    <property type="entry name" value="PDZ_sf"/>
</dbReference>
<keyword evidence="8" id="KW-1185">Reference proteome</keyword>
<keyword evidence="4" id="KW-0720">Serine protease</keyword>
<reference evidence="8" key="1">
    <citation type="journal article" date="2013" name="Stand. Genomic Sci.">
        <title>Genome sequence of the thermophilic fresh-water bacterium Spirochaeta caldaria type strain (H1(T)), reclassification of Spirochaeta caldaria, Spirochaeta stenostrepta, and Spirochaeta zuelzerae in the genus Treponema as Treponema caldaria comb. nov., Treponema stenostrepta comb. nov., and Treponema zuelzerae comb. nov., and emendation of the genus Treponema.</title>
        <authorList>
            <person name="Abt B."/>
            <person name="Goker M."/>
            <person name="Scheuner C."/>
            <person name="Han C."/>
            <person name="Lu M."/>
            <person name="Misra M."/>
            <person name="Lapidus A."/>
            <person name="Nolan M."/>
            <person name="Lucas S."/>
            <person name="Hammon N."/>
            <person name="Deshpande S."/>
            <person name="Cheng J.F."/>
            <person name="Tapia R."/>
            <person name="Goodwin L.A."/>
            <person name="Pitluck S."/>
            <person name="Liolios K."/>
            <person name="Pagani I."/>
            <person name="Ivanova N."/>
            <person name="Mavromatis K."/>
            <person name="Mikhailova N."/>
            <person name="Huntemann M."/>
            <person name="Pati A."/>
            <person name="Chen A."/>
            <person name="Palaniappan K."/>
            <person name="Land M."/>
            <person name="Hauser L."/>
            <person name="Jeffries C.D."/>
            <person name="Rohde M."/>
            <person name="Spring S."/>
            <person name="Gronow S."/>
            <person name="Detter J.C."/>
            <person name="Bristow J."/>
            <person name="Eisen J.A."/>
            <person name="Markowitz V."/>
            <person name="Hugenholtz P."/>
            <person name="Kyrpides N.C."/>
            <person name="Woyke T."/>
            <person name="Klenk H.P."/>
        </authorList>
    </citation>
    <scope>NUCLEOTIDE SEQUENCE</scope>
    <source>
        <strain evidence="8">ATCC 51460 / DSM 7334 / H1</strain>
    </source>
</reference>
<dbReference type="RefSeq" id="WP_013968150.1">
    <property type="nucleotide sequence ID" value="NC_015732.1"/>
</dbReference>
<dbReference type="PANTHER" id="PTHR43343:SF3">
    <property type="entry name" value="PROTEASE DO-LIKE 8, CHLOROPLASTIC"/>
    <property type="match status" value="1"/>
</dbReference>
<dbReference type="Gene3D" id="2.30.42.10">
    <property type="match status" value="1"/>
</dbReference>
<dbReference type="STRING" id="744872.Spica_0684"/>
<evidence type="ECO:0000256" key="5">
    <source>
        <dbReference type="SAM" id="Phobius"/>
    </source>
</evidence>
<organism evidence="7 8">
    <name type="scientific">Gracilinema caldarium (strain ATCC 51460 / DSM 7334 / H1)</name>
    <name type="common">Treponema caldarium</name>
    <dbReference type="NCBI Taxonomy" id="744872"/>
    <lineage>
        <taxon>Bacteria</taxon>
        <taxon>Pseudomonadati</taxon>
        <taxon>Spirochaetota</taxon>
        <taxon>Spirochaetia</taxon>
        <taxon>Spirochaetales</taxon>
        <taxon>Breznakiellaceae</taxon>
        <taxon>Gracilinema</taxon>
    </lineage>
</organism>
<dbReference type="PANTHER" id="PTHR43343">
    <property type="entry name" value="PEPTIDASE S12"/>
    <property type="match status" value="1"/>
</dbReference>
<dbReference type="InterPro" id="IPR009003">
    <property type="entry name" value="Peptidase_S1_PA"/>
</dbReference>
<dbReference type="GO" id="GO:0006508">
    <property type="term" value="P:proteolysis"/>
    <property type="evidence" value="ECO:0007669"/>
    <property type="project" value="UniProtKB-KW"/>
</dbReference>
<sequence length="418" mass="44813">MKLYSRGQLIFYSLLTGLLVALFAIGLGFIKVPYMNGSTTTESKGTGNNTYTTNANEVVFPSVQLQQSVETKKALPVAEITPYTQDELENIDVYERLNEAVVNITTETVAINWFLEPVPQDGGSGSGSIIDTRGYVLTNNHVIENAYKIFINLADGSQFEGKVIGTDPENDLAVLKFDPPKGVQLKTIPFGDSGNLKVGQKVLAIGNPFALERTLTVGIVSGLGRPIQSSSNTIIRDMIQTDASINPGNSGGPLLDAMGRMIGINTMIYSPSGGSVGIGFAVPVNTAKRVVAELIQYGKVRRGWIDATVVQLFPALVNYAKLPVTSGLLVSQTKKGGFAERAGIRQGSEPVRYGNSVIYLGGDIITMVDGIKISRLADLYSALEDNKPGDKIAVEINRNGKPLTLTVTLADREQVLAK</sequence>
<keyword evidence="2" id="KW-0645">Protease</keyword>
<evidence type="ECO:0000256" key="3">
    <source>
        <dbReference type="ARBA" id="ARBA00022801"/>
    </source>
</evidence>
<dbReference type="Pfam" id="PF13180">
    <property type="entry name" value="PDZ_2"/>
    <property type="match status" value="1"/>
</dbReference>
<dbReference type="FunFam" id="2.40.10.10:FF:000001">
    <property type="entry name" value="Periplasmic serine protease DegS"/>
    <property type="match status" value="1"/>
</dbReference>
<dbReference type="Pfam" id="PF13365">
    <property type="entry name" value="Trypsin_2"/>
    <property type="match status" value="1"/>
</dbReference>
<gene>
    <name evidence="7" type="ordered locus">Spica_0684</name>
</gene>